<sequence>MITVYGIKNCDTMKKAFAWLEANGIAYTFVDYKKAGVAEAHLPDWIKRAGWETLLNTRGLMWKKLTDEERADVDAAKAHRLMMQYPSMIKRPVLDTEKKLLVGFNPEIYAAELK</sequence>
<name>A0A679IA80_9RHOO</name>
<keyword evidence="4" id="KW-1185">Reference proteome</keyword>
<dbReference type="PANTHER" id="PTHR30041">
    <property type="entry name" value="ARSENATE REDUCTASE"/>
    <property type="match status" value="1"/>
</dbReference>
<dbReference type="PROSITE" id="PS51353">
    <property type="entry name" value="ARSC"/>
    <property type="match status" value="1"/>
</dbReference>
<accession>A0A679IA80</accession>
<dbReference type="SUPFAM" id="SSF52833">
    <property type="entry name" value="Thioredoxin-like"/>
    <property type="match status" value="1"/>
</dbReference>
<organism evidence="3 4">
    <name type="scientific">Fluviibacter phosphoraccumulans</name>
    <dbReference type="NCBI Taxonomy" id="1751046"/>
    <lineage>
        <taxon>Bacteria</taxon>
        <taxon>Pseudomonadati</taxon>
        <taxon>Pseudomonadota</taxon>
        <taxon>Betaproteobacteria</taxon>
        <taxon>Rhodocyclales</taxon>
        <taxon>Fluviibacteraceae</taxon>
        <taxon>Fluviibacter</taxon>
    </lineage>
</organism>
<dbReference type="RefSeq" id="WP_162049734.1">
    <property type="nucleotide sequence ID" value="NZ_AP019011.1"/>
</dbReference>
<proteinExistence type="inferred from homology"/>
<protein>
    <submittedName>
        <fullName evidence="3">Arsenate reductase</fullName>
    </submittedName>
</protein>
<dbReference type="CDD" id="cd03035">
    <property type="entry name" value="ArsC_Yffb"/>
    <property type="match status" value="1"/>
</dbReference>
<dbReference type="NCBIfam" id="TIGR01617">
    <property type="entry name" value="arsC_related"/>
    <property type="match status" value="1"/>
</dbReference>
<reference evidence="4" key="1">
    <citation type="submission" date="2020-01" db="EMBL/GenBank/DDBJ databases">
        <title>Phosphoaccumulans saitamaens gen. nov., sp. nov., a polyphosphate accumulating bacterium isolated from surface river water.</title>
        <authorList>
            <person name="Watanabe K."/>
            <person name="Suda W."/>
        </authorList>
    </citation>
    <scope>NUCLEOTIDE SEQUENCE [LARGE SCALE GENOMIC DNA]</scope>
    <source>
        <strain evidence="4">ICHIAU1</strain>
    </source>
</reference>
<dbReference type="PANTHER" id="PTHR30041:SF8">
    <property type="entry name" value="PROTEIN YFFB"/>
    <property type="match status" value="1"/>
</dbReference>
<evidence type="ECO:0000256" key="2">
    <source>
        <dbReference type="PROSITE-ProRule" id="PRU01282"/>
    </source>
</evidence>
<dbReference type="NCBIfam" id="NF008107">
    <property type="entry name" value="PRK10853.1"/>
    <property type="match status" value="1"/>
</dbReference>
<dbReference type="OrthoDB" id="9803749at2"/>
<dbReference type="InterPro" id="IPR036249">
    <property type="entry name" value="Thioredoxin-like_sf"/>
</dbReference>
<dbReference type="InterPro" id="IPR006504">
    <property type="entry name" value="Tscrpt_reg_Spx/MgsR"/>
</dbReference>
<dbReference type="Pfam" id="PF03960">
    <property type="entry name" value="ArsC"/>
    <property type="match status" value="1"/>
</dbReference>
<dbReference type="InterPro" id="IPR006660">
    <property type="entry name" value="Arsenate_reductase-like"/>
</dbReference>
<dbReference type="EMBL" id="AP022345">
    <property type="protein sequence ID" value="BBU69563.1"/>
    <property type="molecule type" value="Genomic_DNA"/>
</dbReference>
<dbReference type="Gene3D" id="3.40.30.10">
    <property type="entry name" value="Glutaredoxin"/>
    <property type="match status" value="1"/>
</dbReference>
<evidence type="ECO:0000256" key="1">
    <source>
        <dbReference type="ARBA" id="ARBA00007198"/>
    </source>
</evidence>
<evidence type="ECO:0000313" key="4">
    <source>
        <dbReference type="Proteomes" id="UP000463961"/>
    </source>
</evidence>
<dbReference type="Proteomes" id="UP000463961">
    <property type="component" value="Chromosome"/>
</dbReference>
<evidence type="ECO:0000313" key="3">
    <source>
        <dbReference type="EMBL" id="BBU69563.1"/>
    </source>
</evidence>
<gene>
    <name evidence="3" type="ORF">ICHIAU1_18460</name>
</gene>
<dbReference type="AlphaFoldDB" id="A0A679IA80"/>
<comment type="similarity">
    <text evidence="1 2">Belongs to the ArsC family.</text>
</comment>